<proteinExistence type="predicted"/>
<dbReference type="SMART" id="SM00408">
    <property type="entry name" value="IGc2"/>
    <property type="match status" value="5"/>
</dbReference>
<feature type="region of interest" description="Disordered" evidence="8">
    <location>
        <begin position="1400"/>
        <end position="1458"/>
    </location>
</feature>
<feature type="compositionally biased region" description="Low complexity" evidence="8">
    <location>
        <begin position="781"/>
        <end position="800"/>
    </location>
</feature>
<evidence type="ECO:0000256" key="5">
    <source>
        <dbReference type="ARBA" id="ARBA00023157"/>
    </source>
</evidence>
<dbReference type="PROSITE" id="PS50853">
    <property type="entry name" value="FN3"/>
    <property type="match status" value="2"/>
</dbReference>
<reference evidence="13" key="2">
    <citation type="submission" date="2025-08" db="UniProtKB">
        <authorList>
            <consortium name="Ensembl"/>
        </authorList>
    </citation>
    <scope>IDENTIFICATION</scope>
</reference>
<feature type="compositionally biased region" description="Low complexity" evidence="8">
    <location>
        <begin position="1421"/>
        <end position="1435"/>
    </location>
</feature>
<feature type="compositionally biased region" description="Basic and acidic residues" evidence="8">
    <location>
        <begin position="1112"/>
        <end position="1125"/>
    </location>
</feature>
<dbReference type="FunFam" id="2.60.40.10:FF:000323">
    <property type="entry name" value="Immunoglobulin superfamily member 9B"/>
    <property type="match status" value="1"/>
</dbReference>
<dbReference type="InterPro" id="IPR036116">
    <property type="entry name" value="FN3_sf"/>
</dbReference>
<dbReference type="GO" id="GO:0098609">
    <property type="term" value="P:cell-cell adhesion"/>
    <property type="evidence" value="ECO:0007669"/>
    <property type="project" value="TreeGrafter"/>
</dbReference>
<keyword evidence="4 9" id="KW-0472">Membrane</keyword>
<feature type="compositionally biased region" description="Basic and acidic residues" evidence="8">
    <location>
        <begin position="1444"/>
        <end position="1458"/>
    </location>
</feature>
<evidence type="ECO:0000256" key="7">
    <source>
        <dbReference type="ARBA" id="ARBA00023319"/>
    </source>
</evidence>
<dbReference type="Pfam" id="PF13927">
    <property type="entry name" value="Ig_3"/>
    <property type="match status" value="3"/>
</dbReference>
<keyword evidence="14" id="KW-1185">Reference proteome</keyword>
<feature type="domain" description="Fibronectin type-III" evidence="12">
    <location>
        <begin position="609"/>
        <end position="702"/>
    </location>
</feature>
<feature type="region of interest" description="Disordered" evidence="8">
    <location>
        <begin position="1109"/>
        <end position="1129"/>
    </location>
</feature>
<dbReference type="GeneTree" id="ENSGT00940000165064"/>
<dbReference type="Pfam" id="PF00041">
    <property type="entry name" value="fn3"/>
    <property type="match status" value="2"/>
</dbReference>
<evidence type="ECO:0000256" key="9">
    <source>
        <dbReference type="SAM" id="Phobius"/>
    </source>
</evidence>
<accession>A0A3B4D2S0</accession>
<evidence type="ECO:0000259" key="11">
    <source>
        <dbReference type="PROSITE" id="PS50835"/>
    </source>
</evidence>
<keyword evidence="2" id="KW-1003">Cell membrane</keyword>
<evidence type="ECO:0000256" key="3">
    <source>
        <dbReference type="ARBA" id="ARBA00022737"/>
    </source>
</evidence>
<name>A0A3B4D2S0_PYGNA</name>
<evidence type="ECO:0000313" key="13">
    <source>
        <dbReference type="Ensembl" id="ENSPNAP00000017179.2"/>
    </source>
</evidence>
<feature type="transmembrane region" description="Helical" evidence="9">
    <location>
        <begin position="717"/>
        <end position="743"/>
    </location>
</feature>
<dbReference type="InterPro" id="IPR003599">
    <property type="entry name" value="Ig_sub"/>
</dbReference>
<dbReference type="SMART" id="SM00060">
    <property type="entry name" value="FN3"/>
    <property type="match status" value="2"/>
</dbReference>
<sequence length="1550" mass="170114">MKRLPLPELIITAVVFVFGVADCVGPTVWGKQGGSALLKCSLAPAEGSSAPLHVVEWVRQGYDIPVLIKFGSYAPRVHPSYEGRVSLSGGTTLKVMGLVLEDEGWYECRILLLDKPSDETRNGSWTLLSVTAPPVFAEAPPPVTEAFVGRPITLKCVARGNPPPSIKWHKDGVLMKQRGSVKIVNGSLSVGSVSRQTAGRYQCQASNSEGNETRTTQLSVKGPPVIITPPKDTVLNMSQNALLQCQAEADPPNMTYVWMREEENVYHIESLKSRVKVMVDGTLLIPSVIPGDSGNYTCMPTNGLPAPPSASAVLTVQHPALVTQMPDQTFLPTGMSGVISCPLAAEPPLLRVDWTKDGKMLDLGAYPGWTLTSEGSIVIATANDDAAGVYTCTPYNSYGTMGQSKPTTVILQDPPSLRLSPREEYRQDVGRTLLIPCQADGDPPPKVTWTKIGSSTRSLYSVAVNGSLLLQPLSKEHCGQWECSVANRVATITSRTTVLVLGTSPHAVSSVSVEVRVNQANISWEPGFDGGFTQTFTIWLKCACSEGDQQEWQSVPGPSSGTSLLVSGLFPSTEYQFSVLAQNKLGSGPFSEITTVRTLNALPMVSGLEPPTLLSFNQSSEGVYLWWAAPSAQQPPIDNFILQSRLKEGVWLNLDEDISVNQSEMLVLGLQKNSNYELRLLSRRGEQLSLPSRSINVSTVGLGPTSSRLLEFVPQPLLAGLMGGMGFLCLALLLALATVCVIGHRRRQRRRKRMEGKETAAGLAPGSPDSALKLLPSRPISSSSSSSDHSSYSKFSHSDYPGQRQQLLPCAHPPSHSLPESHLHKSPISSVEFIHRGPDGRFVVEPFEEISTSAPAGHMKPRQELAQSLVRAEDAVIRKSQSIRSYRDERRHPPFVLSVDMPACGSDIFPSGRVQAMAKHLSLRGCCSQEEEFANRAPDQSSLFSESSGSVLCPQLDNMSLKRGSTRSTASTLVLQMEHEREQGNLNRCLKLAQEREELERELRKYCLSQDTVVHYSKKGGSLRVKQKKAPEVMEGTLWKGRGMGSLHSKQLSSRGHCLSNDTNSLGIRASSCIPWEATPMMSTSDLVQSGHGRAGECLEDSHLISVHRRSRSLERGEHQKSHTNDRRRRRTMIEGAPVCVEGELFYPTLERAHYTAEGSLKIPGTYSHNEHRIVPSVSNSLDKQQERIRGQAGHAGDYVEMSVDEPEEQTPLTRSMIDCICDTLDYQRPSLYQLERESQMENDSGYKTIRRGLRRDLGKLSDQSSRTLPSQRQTLHKSLSVGSQHENHHKSTPSLDSKLYKEQFLTPDAWIDSLSSSPFTCRPSSELQKHHFIPNKKTDSQVPSKIEQQDSHPQPASNSLGVSTLDPHQHLDSMHHSPTTLPLEGSSWSHWYRDMPEPEGSCRSYASQSSGRGSLDHPSSRQSLSLSPPLMSSPETTEESDRDDTASHKQTLKECPRRASVDENYEWDSHYVSMHPADPKASVSTDGLERKIRSEERQRSHAVDDSRPVSLAGSVPVSVVPSCEETALAQDILHGSTCYPDPEPDAVLF</sequence>
<dbReference type="InterPro" id="IPR013106">
    <property type="entry name" value="Ig_V-set"/>
</dbReference>
<keyword evidence="6" id="KW-0325">Glycoprotein</keyword>
<feature type="region of interest" description="Disordered" evidence="8">
    <location>
        <begin position="747"/>
        <end position="824"/>
    </location>
</feature>
<feature type="domain" description="Fibronectin type-III" evidence="12">
    <location>
        <begin position="504"/>
        <end position="601"/>
    </location>
</feature>
<dbReference type="FunFam" id="2.60.40.10:FF:000005">
    <property type="entry name" value="Neuronal cell adhesion molecule"/>
    <property type="match status" value="1"/>
</dbReference>
<evidence type="ECO:0000259" key="12">
    <source>
        <dbReference type="PROSITE" id="PS50853"/>
    </source>
</evidence>
<dbReference type="Ensembl" id="ENSPNAT00000025862.2">
    <property type="protein sequence ID" value="ENSPNAP00000017179.2"/>
    <property type="gene ID" value="ENSPNAG00000023473.2"/>
</dbReference>
<feature type="region of interest" description="Disordered" evidence="8">
    <location>
        <begin position="1323"/>
        <end position="1383"/>
    </location>
</feature>
<feature type="domain" description="Ig-like" evidence="11">
    <location>
        <begin position="319"/>
        <end position="408"/>
    </location>
</feature>
<feature type="chain" id="PRO_5043747316" description="Immunoglobulin superfamily, member 9a" evidence="10">
    <location>
        <begin position="24"/>
        <end position="1550"/>
    </location>
</feature>
<feature type="domain" description="Ig-like" evidence="11">
    <location>
        <begin position="134"/>
        <end position="219"/>
    </location>
</feature>
<dbReference type="InterPro" id="IPR007110">
    <property type="entry name" value="Ig-like_dom"/>
</dbReference>
<feature type="signal peptide" evidence="10">
    <location>
        <begin position="1"/>
        <end position="23"/>
    </location>
</feature>
<dbReference type="Pfam" id="PF07686">
    <property type="entry name" value="V-set"/>
    <property type="match status" value="1"/>
</dbReference>
<feature type="domain" description="Ig-like" evidence="11">
    <location>
        <begin position="7"/>
        <end position="110"/>
    </location>
</feature>
<feature type="domain" description="Ig-like" evidence="11">
    <location>
        <begin position="223"/>
        <end position="315"/>
    </location>
</feature>
<reference evidence="13 14" key="1">
    <citation type="submission" date="2020-10" db="EMBL/GenBank/DDBJ databases">
        <title>Pygocentrus nattereri (red-bellied piranha) genome, fPygNat1, primary haplotype.</title>
        <authorList>
            <person name="Myers G."/>
            <person name="Meyer A."/>
            <person name="Karagic N."/>
            <person name="Pippel M."/>
            <person name="Winkler S."/>
            <person name="Tracey A."/>
            <person name="Wood J."/>
            <person name="Formenti G."/>
            <person name="Howe K."/>
            <person name="Fedrigo O."/>
            <person name="Jarvis E.D."/>
        </authorList>
    </citation>
    <scope>NUCLEOTIDE SEQUENCE [LARGE SCALE GENOMIC DNA]</scope>
</reference>
<reference evidence="13" key="3">
    <citation type="submission" date="2025-09" db="UniProtKB">
        <authorList>
            <consortium name="Ensembl"/>
        </authorList>
    </citation>
    <scope>IDENTIFICATION</scope>
</reference>
<dbReference type="SUPFAM" id="SSF48726">
    <property type="entry name" value="Immunoglobulin"/>
    <property type="match status" value="5"/>
</dbReference>
<dbReference type="Proteomes" id="UP001501920">
    <property type="component" value="Chromosome 18"/>
</dbReference>
<dbReference type="PANTHER" id="PTHR44170">
    <property type="entry name" value="PROTEIN SIDEKICK"/>
    <property type="match status" value="1"/>
</dbReference>
<evidence type="ECO:0008006" key="15">
    <source>
        <dbReference type="Google" id="ProtNLM"/>
    </source>
</evidence>
<dbReference type="PANTHER" id="PTHR44170:SF48">
    <property type="entry name" value="PROTEIN TURTLE HOMOLOG A"/>
    <property type="match status" value="1"/>
</dbReference>
<feature type="compositionally biased region" description="Polar residues" evidence="8">
    <location>
        <begin position="1262"/>
        <end position="1285"/>
    </location>
</feature>
<evidence type="ECO:0000256" key="1">
    <source>
        <dbReference type="ARBA" id="ARBA00004236"/>
    </source>
</evidence>
<keyword evidence="5" id="KW-1015">Disulfide bond</keyword>
<evidence type="ECO:0000256" key="2">
    <source>
        <dbReference type="ARBA" id="ARBA00022475"/>
    </source>
</evidence>
<comment type="subcellular location">
    <subcellularLocation>
        <location evidence="1">Cell membrane</location>
    </subcellularLocation>
</comment>
<feature type="region of interest" description="Disordered" evidence="8">
    <location>
        <begin position="1256"/>
        <end position="1296"/>
    </location>
</feature>
<dbReference type="SMART" id="SM00409">
    <property type="entry name" value="IG"/>
    <property type="match status" value="5"/>
</dbReference>
<evidence type="ECO:0000313" key="14">
    <source>
        <dbReference type="Proteomes" id="UP001501920"/>
    </source>
</evidence>
<keyword evidence="10" id="KW-0732">Signal</keyword>
<keyword evidence="9" id="KW-0812">Transmembrane</keyword>
<dbReference type="InterPro" id="IPR003961">
    <property type="entry name" value="FN3_dom"/>
</dbReference>
<dbReference type="InterPro" id="IPR013783">
    <property type="entry name" value="Ig-like_fold"/>
</dbReference>
<dbReference type="PROSITE" id="PS50835">
    <property type="entry name" value="IG_LIKE"/>
    <property type="match status" value="5"/>
</dbReference>
<organism evidence="13 14">
    <name type="scientific">Pygocentrus nattereri</name>
    <name type="common">Red-bellied piranha</name>
    <dbReference type="NCBI Taxonomy" id="42514"/>
    <lineage>
        <taxon>Eukaryota</taxon>
        <taxon>Metazoa</taxon>
        <taxon>Chordata</taxon>
        <taxon>Craniata</taxon>
        <taxon>Vertebrata</taxon>
        <taxon>Euteleostomi</taxon>
        <taxon>Actinopterygii</taxon>
        <taxon>Neopterygii</taxon>
        <taxon>Teleostei</taxon>
        <taxon>Ostariophysi</taxon>
        <taxon>Characiformes</taxon>
        <taxon>Characoidei</taxon>
        <taxon>Pygocentrus</taxon>
    </lineage>
</organism>
<dbReference type="InterPro" id="IPR036179">
    <property type="entry name" value="Ig-like_dom_sf"/>
</dbReference>
<dbReference type="InterPro" id="IPR003598">
    <property type="entry name" value="Ig_sub2"/>
</dbReference>
<dbReference type="Gene3D" id="2.60.40.10">
    <property type="entry name" value="Immunoglobulins"/>
    <property type="match status" value="7"/>
</dbReference>
<evidence type="ECO:0000256" key="10">
    <source>
        <dbReference type="SAM" id="SignalP"/>
    </source>
</evidence>
<keyword evidence="3" id="KW-0677">Repeat</keyword>
<feature type="domain" description="Ig-like" evidence="11">
    <location>
        <begin position="415"/>
        <end position="499"/>
    </location>
</feature>
<evidence type="ECO:0000256" key="4">
    <source>
        <dbReference type="ARBA" id="ARBA00023136"/>
    </source>
</evidence>
<dbReference type="SUPFAM" id="SSF49265">
    <property type="entry name" value="Fibronectin type III"/>
    <property type="match status" value="1"/>
</dbReference>
<evidence type="ECO:0000256" key="6">
    <source>
        <dbReference type="ARBA" id="ARBA00023180"/>
    </source>
</evidence>
<dbReference type="GO" id="GO:0005886">
    <property type="term" value="C:plasma membrane"/>
    <property type="evidence" value="ECO:0007669"/>
    <property type="project" value="UniProtKB-SubCell"/>
</dbReference>
<dbReference type="CDD" id="cd00063">
    <property type="entry name" value="FN3"/>
    <property type="match status" value="2"/>
</dbReference>
<keyword evidence="7" id="KW-0393">Immunoglobulin domain</keyword>
<protein>
    <recommendedName>
        <fullName evidence="15">Immunoglobulin superfamily, member 9a</fullName>
    </recommendedName>
</protein>
<dbReference type="CDD" id="cd00096">
    <property type="entry name" value="Ig"/>
    <property type="match status" value="3"/>
</dbReference>
<evidence type="ECO:0000256" key="8">
    <source>
        <dbReference type="SAM" id="MobiDB-lite"/>
    </source>
</evidence>
<keyword evidence="9" id="KW-1133">Transmembrane helix</keyword>
<feature type="compositionally biased region" description="Polar residues" evidence="8">
    <location>
        <begin position="1352"/>
        <end position="1363"/>
    </location>
</feature>